<accession>A0AAN1CVE4</accession>
<evidence type="ECO:0000256" key="6">
    <source>
        <dbReference type="ARBA" id="ARBA00023065"/>
    </source>
</evidence>
<comment type="similarity">
    <text evidence="2">Belongs to the porin LamB (TC 1.B.3) family.</text>
</comment>
<dbReference type="GO" id="GO:0006811">
    <property type="term" value="P:monoatomic ion transport"/>
    <property type="evidence" value="ECO:0007669"/>
    <property type="project" value="UniProtKB-KW"/>
</dbReference>
<keyword evidence="12" id="KW-1185">Reference proteome</keyword>
<evidence type="ECO:0000256" key="7">
    <source>
        <dbReference type="ARBA" id="ARBA00023114"/>
    </source>
</evidence>
<dbReference type="EMBL" id="CP016345">
    <property type="protein sequence ID" value="ANQ12487.1"/>
    <property type="molecule type" value="Genomic_DNA"/>
</dbReference>
<keyword evidence="8" id="KW-0472">Membrane</keyword>
<dbReference type="Gene3D" id="2.40.170.10">
    <property type="entry name" value="Porin, LamB type"/>
    <property type="match status" value="1"/>
</dbReference>
<dbReference type="RefSeq" id="WP_020333169.1">
    <property type="nucleotide sequence ID" value="NZ_ATFJ01000003.1"/>
</dbReference>
<evidence type="ECO:0000256" key="4">
    <source>
        <dbReference type="ARBA" id="ARBA00022452"/>
    </source>
</evidence>
<keyword evidence="4" id="KW-1134">Transmembrane beta strand</keyword>
<dbReference type="Pfam" id="PF02264">
    <property type="entry name" value="LamB"/>
    <property type="match status" value="1"/>
</dbReference>
<dbReference type="SUPFAM" id="SSF56935">
    <property type="entry name" value="Porins"/>
    <property type="match status" value="1"/>
</dbReference>
<keyword evidence="9" id="KW-0998">Cell outer membrane</keyword>
<evidence type="ECO:0000256" key="8">
    <source>
        <dbReference type="ARBA" id="ARBA00023136"/>
    </source>
</evidence>
<dbReference type="GO" id="GO:0009279">
    <property type="term" value="C:cell outer membrane"/>
    <property type="evidence" value="ECO:0007669"/>
    <property type="project" value="UniProtKB-SubCell"/>
</dbReference>
<proteinExistence type="inferred from homology"/>
<dbReference type="GO" id="GO:0015144">
    <property type="term" value="F:carbohydrate transmembrane transporter activity"/>
    <property type="evidence" value="ECO:0007669"/>
    <property type="project" value="TreeGrafter"/>
</dbReference>
<dbReference type="InterPro" id="IPR050286">
    <property type="entry name" value="G_neg_Bact_CarbUptk_Porin"/>
</dbReference>
<keyword evidence="6" id="KW-0406">Ion transport</keyword>
<feature type="chain" id="PRO_5042951792" description="Maltoporin" evidence="10">
    <location>
        <begin position="26"/>
        <end position="434"/>
    </location>
</feature>
<evidence type="ECO:0000313" key="11">
    <source>
        <dbReference type="EMBL" id="ANQ12487.1"/>
    </source>
</evidence>
<dbReference type="AlphaFoldDB" id="A0AAN1CVE4"/>
<evidence type="ECO:0000256" key="9">
    <source>
        <dbReference type="ARBA" id="ARBA00023237"/>
    </source>
</evidence>
<dbReference type="GO" id="GO:0015774">
    <property type="term" value="P:polysaccharide transport"/>
    <property type="evidence" value="ECO:0007669"/>
    <property type="project" value="TreeGrafter"/>
</dbReference>
<dbReference type="GO" id="GO:0015288">
    <property type="term" value="F:porin activity"/>
    <property type="evidence" value="ECO:0007669"/>
    <property type="project" value="UniProtKB-KW"/>
</dbReference>
<dbReference type="PANTHER" id="PTHR38762">
    <property type="entry name" value="CRYPTIC OUTER MEMBRANE PORIN BGLH-RELATED"/>
    <property type="match status" value="1"/>
</dbReference>
<evidence type="ECO:0000256" key="1">
    <source>
        <dbReference type="ARBA" id="ARBA00004571"/>
    </source>
</evidence>
<evidence type="ECO:0000256" key="3">
    <source>
        <dbReference type="ARBA" id="ARBA00022448"/>
    </source>
</evidence>
<keyword evidence="3" id="KW-0813">Transport</keyword>
<gene>
    <name evidence="11" type="ORF">BA890_06820</name>
</gene>
<reference evidence="11 12" key="1">
    <citation type="submission" date="2016-07" db="EMBL/GenBank/DDBJ databases">
        <title>Developing Vibrio natriegens as a novel, fast-growing host for biotechnology.</title>
        <authorList>
            <person name="Weinstock M.T."/>
            <person name="Hesek E.D."/>
            <person name="Wilson C.M."/>
            <person name="Gibson D.G."/>
        </authorList>
    </citation>
    <scope>NUCLEOTIDE SEQUENCE [LARGE SCALE GENOMIC DNA]</scope>
    <source>
        <strain evidence="11 12">ATCC 14048</strain>
    </source>
</reference>
<protein>
    <recommendedName>
        <fullName evidence="13">Maltoporin</fullName>
    </recommendedName>
</protein>
<keyword evidence="7" id="KW-0626">Porin</keyword>
<keyword evidence="10" id="KW-0732">Signal</keyword>
<dbReference type="GO" id="GO:0046930">
    <property type="term" value="C:pore complex"/>
    <property type="evidence" value="ECO:0007669"/>
    <property type="project" value="UniProtKB-KW"/>
</dbReference>
<evidence type="ECO:0008006" key="13">
    <source>
        <dbReference type="Google" id="ProtNLM"/>
    </source>
</evidence>
<keyword evidence="5" id="KW-0812">Transmembrane</keyword>
<evidence type="ECO:0000256" key="5">
    <source>
        <dbReference type="ARBA" id="ARBA00022692"/>
    </source>
</evidence>
<dbReference type="Proteomes" id="UP000092741">
    <property type="component" value="Chromosome 1"/>
</dbReference>
<dbReference type="KEGG" id="vna:PN96_06530"/>
<evidence type="ECO:0000313" key="12">
    <source>
        <dbReference type="Proteomes" id="UP000092741"/>
    </source>
</evidence>
<dbReference type="InterPro" id="IPR003192">
    <property type="entry name" value="Porin_LamB"/>
</dbReference>
<organism evidence="11 12">
    <name type="scientific">Vibrio natriegens NBRC 15636 = ATCC 14048 = DSM 759</name>
    <dbReference type="NCBI Taxonomy" id="1219067"/>
    <lineage>
        <taxon>Bacteria</taxon>
        <taxon>Pseudomonadati</taxon>
        <taxon>Pseudomonadota</taxon>
        <taxon>Gammaproteobacteria</taxon>
        <taxon>Vibrionales</taxon>
        <taxon>Vibrionaceae</taxon>
        <taxon>Vibrio</taxon>
    </lineage>
</organism>
<sequence length="434" mass="48686">MLLKQNKLIKCISLALVLGSSSSYAVDFHGYVRGGVFTSTNGEMKSYRLNNLGRFGNEVDGYYDIALQHQIFSDETERRFDIRVDAEGNMDMRNNWESVGVDSSSDDESLSSTNNPMAITQYFLEGYGYIPSLPDASIWVGKRSYKSRELQMFDYKLIGVFGPGAGIDHVNVGPGNLSLAWIRNDSYADVKVSDSEASNTLNNTNILDIRYANLPLFNDVKGEVLIDYALVNKNDAQKYNEDNGINYKSENSLQTSFIITAPLDNGFNETVIQYADHGFAPNMVNHGYYLQANSDFSSAKGFRVANYGEEYLSDNIIANHAIAYAYADNLGDGLGYDKAQELSVAFRPEYIWNKYSKSAIEVSWFGREETSGSTTEEYQGHKVTLAQVLSVGESQFLRPEIRIYSTYLKANDETPFADNKDSQLSFGIQMEAWW</sequence>
<dbReference type="InterPro" id="IPR036998">
    <property type="entry name" value="Porin_LamB_sf"/>
</dbReference>
<feature type="signal peptide" evidence="10">
    <location>
        <begin position="1"/>
        <end position="25"/>
    </location>
</feature>
<evidence type="ECO:0000256" key="10">
    <source>
        <dbReference type="SAM" id="SignalP"/>
    </source>
</evidence>
<dbReference type="PANTHER" id="PTHR38762:SF1">
    <property type="entry name" value="CRYPTIC OUTER MEMBRANE PORIN BGLH-RELATED"/>
    <property type="match status" value="1"/>
</dbReference>
<name>A0AAN1CVE4_VIBNA</name>
<comment type="subcellular location">
    <subcellularLocation>
        <location evidence="1">Cell outer membrane</location>
        <topology evidence="1">Multi-pass membrane protein</topology>
    </subcellularLocation>
</comment>
<dbReference type="GeneID" id="70912441"/>
<evidence type="ECO:0000256" key="2">
    <source>
        <dbReference type="ARBA" id="ARBA00007055"/>
    </source>
</evidence>